<evidence type="ECO:0000313" key="1">
    <source>
        <dbReference type="EMBL" id="BAD95248.1"/>
    </source>
</evidence>
<accession>Q56XP6</accession>
<dbReference type="AlphaFoldDB" id="Q56XP6"/>
<protein>
    <submittedName>
        <fullName evidence="1">Uncharacterized protein</fullName>
    </submittedName>
</protein>
<sequence length="98" mass="11546">MFVFLAPETMFRGHPRILFRICRAKNSGYLWLRLRLHCCCCCFERLLARYSGLGSRDQLRNRALSHVRRNFSLQCLEGLMILGQSFPELKRDTTKASY</sequence>
<dbReference type="EMBL" id="AK221627">
    <property type="protein sequence ID" value="BAD95248.1"/>
    <property type="molecule type" value="mRNA"/>
</dbReference>
<name>Q56XP6_ARATH</name>
<proteinExistence type="evidence at transcript level"/>
<organism evidence="1">
    <name type="scientific">Arabidopsis thaliana</name>
    <name type="common">Mouse-ear cress</name>
    <dbReference type="NCBI Taxonomy" id="3702"/>
    <lineage>
        <taxon>Eukaryota</taxon>
        <taxon>Viridiplantae</taxon>
        <taxon>Streptophyta</taxon>
        <taxon>Embryophyta</taxon>
        <taxon>Tracheophyta</taxon>
        <taxon>Spermatophyta</taxon>
        <taxon>Magnoliopsida</taxon>
        <taxon>eudicotyledons</taxon>
        <taxon>Gunneridae</taxon>
        <taxon>Pentapetalae</taxon>
        <taxon>rosids</taxon>
        <taxon>malvids</taxon>
        <taxon>Brassicales</taxon>
        <taxon>Brassicaceae</taxon>
        <taxon>Camelineae</taxon>
        <taxon>Arabidopsis</taxon>
    </lineage>
</organism>
<reference evidence="1" key="1">
    <citation type="submission" date="2005-03" db="EMBL/GenBank/DDBJ databases">
        <title>Large-scale analysis of RIKEN Arabidopsis full-length (RAFL) cDNAs.</title>
        <authorList>
            <person name="Totoki Y."/>
            <person name="Seki M."/>
            <person name="Ishida J."/>
            <person name="Nakajima M."/>
            <person name="Enju A."/>
            <person name="Kamiya A."/>
            <person name="Narusaka M."/>
            <person name="Shin-i T."/>
            <person name="Nakagawa M."/>
            <person name="Sakamoto N."/>
            <person name="Oishi K."/>
            <person name="Kohara Y."/>
            <person name="Kobayashi M."/>
            <person name="Toyoda A."/>
            <person name="Sakaki Y."/>
            <person name="Sakurai T."/>
            <person name="Iida K."/>
            <person name="Akiyama K."/>
            <person name="Satou M."/>
            <person name="Toyoda T."/>
            <person name="Konagaya A."/>
            <person name="Carninci P."/>
            <person name="Kawai J."/>
            <person name="Hayashizaki Y."/>
            <person name="Shinozaki K."/>
        </authorList>
    </citation>
    <scope>NUCLEOTIDE SEQUENCE</scope>
</reference>